<feature type="transmembrane region" description="Helical" evidence="5">
    <location>
        <begin position="169"/>
        <end position="187"/>
    </location>
</feature>
<feature type="domain" description="ABC-2 type transporter transmembrane" evidence="6">
    <location>
        <begin position="2"/>
        <end position="214"/>
    </location>
</feature>
<dbReference type="GO" id="GO:0016020">
    <property type="term" value="C:membrane"/>
    <property type="evidence" value="ECO:0007669"/>
    <property type="project" value="UniProtKB-SubCell"/>
</dbReference>
<dbReference type="RefSeq" id="WP_072074364.1">
    <property type="nucleotide sequence ID" value="NZ_CDMW01000001.1"/>
</dbReference>
<reference evidence="7 8" key="1">
    <citation type="submission" date="2015-01" db="EMBL/GenBank/DDBJ databases">
        <authorList>
            <person name="Pelicic Vladimir"/>
        </authorList>
    </citation>
    <scope>NUCLEOTIDE SEQUENCE [LARGE SCALE GENOMIC DNA]</scope>
    <source>
        <strain evidence="7 8">2908</strain>
    </source>
</reference>
<evidence type="ECO:0000259" key="6">
    <source>
        <dbReference type="Pfam" id="PF01061"/>
    </source>
</evidence>
<feature type="transmembrane region" description="Helical" evidence="5">
    <location>
        <begin position="97"/>
        <end position="122"/>
    </location>
</feature>
<dbReference type="AlphaFoldDB" id="A0A0B7GS35"/>
<dbReference type="PANTHER" id="PTHR43229">
    <property type="entry name" value="NODULATION PROTEIN J"/>
    <property type="match status" value="1"/>
</dbReference>
<evidence type="ECO:0000256" key="2">
    <source>
        <dbReference type="ARBA" id="ARBA00022692"/>
    </source>
</evidence>
<dbReference type="PANTHER" id="PTHR43229:SF2">
    <property type="entry name" value="NODULATION PROTEIN J"/>
    <property type="match status" value="1"/>
</dbReference>
<proteinExistence type="predicted"/>
<feature type="transmembrane region" description="Helical" evidence="5">
    <location>
        <begin position="134"/>
        <end position="157"/>
    </location>
</feature>
<evidence type="ECO:0000256" key="1">
    <source>
        <dbReference type="ARBA" id="ARBA00004141"/>
    </source>
</evidence>
<feature type="transmembrane region" description="Helical" evidence="5">
    <location>
        <begin position="20"/>
        <end position="39"/>
    </location>
</feature>
<evidence type="ECO:0000313" key="7">
    <source>
        <dbReference type="EMBL" id="CEL90834.1"/>
    </source>
</evidence>
<comment type="subcellular location">
    <subcellularLocation>
        <location evidence="1">Membrane</location>
        <topology evidence="1">Multi-pass membrane protein</topology>
    </subcellularLocation>
</comment>
<evidence type="ECO:0000256" key="4">
    <source>
        <dbReference type="ARBA" id="ARBA00023136"/>
    </source>
</evidence>
<organism evidence="7 8">
    <name type="scientific">Streptococcus sanguinis</name>
    <dbReference type="NCBI Taxonomy" id="1305"/>
    <lineage>
        <taxon>Bacteria</taxon>
        <taxon>Bacillati</taxon>
        <taxon>Bacillota</taxon>
        <taxon>Bacilli</taxon>
        <taxon>Lactobacillales</taxon>
        <taxon>Streptococcaceae</taxon>
        <taxon>Streptococcus</taxon>
    </lineage>
</organism>
<evidence type="ECO:0000256" key="5">
    <source>
        <dbReference type="SAM" id="Phobius"/>
    </source>
</evidence>
<keyword evidence="2 5" id="KW-0812">Transmembrane</keyword>
<feature type="transmembrane region" description="Helical" evidence="5">
    <location>
        <begin position="253"/>
        <end position="275"/>
    </location>
</feature>
<dbReference type="GO" id="GO:0140359">
    <property type="term" value="F:ABC-type transporter activity"/>
    <property type="evidence" value="ECO:0007669"/>
    <property type="project" value="InterPro"/>
</dbReference>
<keyword evidence="3 5" id="KW-1133">Transmembrane helix</keyword>
<name>A0A0B7GS35_STRSA</name>
<dbReference type="EMBL" id="CDMW01000001">
    <property type="protein sequence ID" value="CEL90834.1"/>
    <property type="molecule type" value="Genomic_DNA"/>
</dbReference>
<dbReference type="Proteomes" id="UP000183504">
    <property type="component" value="Unassembled WGS sequence"/>
</dbReference>
<dbReference type="InterPro" id="IPR051784">
    <property type="entry name" value="Nod_factor_ABC_transporter"/>
</dbReference>
<protein>
    <submittedName>
        <fullName evidence="7">Putative ABC transporter permease</fullName>
    </submittedName>
</protein>
<sequence>MLALIKRNFLLYFRNRSGVILSLFGAIIPFVLYIVFLKNNYKAHSSQLMDLWLIGGVLAVTGLTTTLAAFSRQVEDRERKVTDDLFITDLGPWGLQLSYLVSSVIIGFLMQVIMFAFMLSYFTLADKISFEWGSLPYLMLLMLLNSLLATLINALIVQCFKSVDSLGKLATVVGATSGFLVGTYIPIGTLPNMAQNLMKLTPSNYMASLFRQVLMKESLADTFANNSHPQAAFEKTMGIRIEWQELLTRTETFYIVGIVLVAIALIWMVQNMIAIRRLKLQ</sequence>
<dbReference type="InterPro" id="IPR013525">
    <property type="entry name" value="ABC2_TM"/>
</dbReference>
<keyword evidence="4 5" id="KW-0472">Membrane</keyword>
<accession>A0A0B7GS35</accession>
<gene>
    <name evidence="7" type="ORF">SSV_1542</name>
</gene>
<feature type="transmembrane region" description="Helical" evidence="5">
    <location>
        <begin position="51"/>
        <end position="70"/>
    </location>
</feature>
<evidence type="ECO:0000313" key="8">
    <source>
        <dbReference type="Proteomes" id="UP000183504"/>
    </source>
</evidence>
<evidence type="ECO:0000256" key="3">
    <source>
        <dbReference type="ARBA" id="ARBA00022989"/>
    </source>
</evidence>
<dbReference type="Pfam" id="PF01061">
    <property type="entry name" value="ABC2_membrane"/>
    <property type="match status" value="1"/>
</dbReference>